<gene>
    <name evidence="2" type="ORF">ABT276_27010</name>
</gene>
<dbReference type="Proteomes" id="UP001445472">
    <property type="component" value="Unassembled WGS sequence"/>
</dbReference>
<dbReference type="Pfam" id="PF20408">
    <property type="entry name" value="Abhydrolase_11"/>
    <property type="match status" value="1"/>
</dbReference>
<reference evidence="2 3" key="1">
    <citation type="submission" date="2024-06" db="EMBL/GenBank/DDBJ databases">
        <title>The Natural Products Discovery Center: Release of the First 8490 Sequenced Strains for Exploring Actinobacteria Biosynthetic Diversity.</title>
        <authorList>
            <person name="Kalkreuter E."/>
            <person name="Kautsar S.A."/>
            <person name="Yang D."/>
            <person name="Bader C.D."/>
            <person name="Teijaro C.N."/>
            <person name="Fluegel L."/>
            <person name="Davis C.M."/>
            <person name="Simpson J.R."/>
            <person name="Lauterbach L."/>
            <person name="Steele A.D."/>
            <person name="Gui C."/>
            <person name="Meng S."/>
            <person name="Li G."/>
            <person name="Viehrig K."/>
            <person name="Ye F."/>
            <person name="Su P."/>
            <person name="Kiefer A.F."/>
            <person name="Nichols A."/>
            <person name="Cepeda A.J."/>
            <person name="Yan W."/>
            <person name="Fan B."/>
            <person name="Jiang Y."/>
            <person name="Adhikari A."/>
            <person name="Zheng C.-J."/>
            <person name="Schuster L."/>
            <person name="Cowan T.M."/>
            <person name="Smanski M.J."/>
            <person name="Chevrette M.G."/>
            <person name="De Carvalho L.P.S."/>
            <person name="Shen B."/>
        </authorList>
    </citation>
    <scope>NUCLEOTIDE SEQUENCE [LARGE SCALE GENOMIC DNA]</scope>
    <source>
        <strain evidence="2 3">NPDC000837</strain>
    </source>
</reference>
<dbReference type="SUPFAM" id="SSF53474">
    <property type="entry name" value="alpha/beta-Hydrolases"/>
    <property type="match status" value="1"/>
</dbReference>
<feature type="domain" description="KANL3/Tex30 alpha/beta hydrolase-like" evidence="1">
    <location>
        <begin position="58"/>
        <end position="199"/>
    </location>
</feature>
<sequence>MAILIRRGVKDTDATTEPALRLDRSVTPPKAAVLLLHGGRADALEPPPALNLPGARMRPFARSLARATAAQGIALGRVRYAYRGWNGPRADAGRDALRALDELAAVTGPVPTVLVGHSMGGRAALHAAGHSLVSAVVGLAPWCPAGEPVEHLTGKRIVLLHGDRDRVTDPRESWAFAARARAAGAEVRALSMPGGDHAMLRGAADWHTLTTETVMGLLGLGEFPPRRAGTFVPVER</sequence>
<keyword evidence="2" id="KW-0378">Hydrolase</keyword>
<dbReference type="GO" id="GO:0016787">
    <property type="term" value="F:hydrolase activity"/>
    <property type="evidence" value="ECO:0007669"/>
    <property type="project" value="UniProtKB-KW"/>
</dbReference>
<dbReference type="RefSeq" id="WP_100106597.1">
    <property type="nucleotide sequence ID" value="NZ_JBEPBX010000030.1"/>
</dbReference>
<dbReference type="InterPro" id="IPR046879">
    <property type="entry name" value="KANL3/Tex30_Abhydrolase"/>
</dbReference>
<organism evidence="2 3">
    <name type="scientific">Streptomyces xantholiticus</name>
    <dbReference type="NCBI Taxonomy" id="68285"/>
    <lineage>
        <taxon>Bacteria</taxon>
        <taxon>Bacillati</taxon>
        <taxon>Actinomycetota</taxon>
        <taxon>Actinomycetes</taxon>
        <taxon>Kitasatosporales</taxon>
        <taxon>Streptomycetaceae</taxon>
        <taxon>Streptomyces</taxon>
    </lineage>
</organism>
<dbReference type="InterPro" id="IPR029058">
    <property type="entry name" value="AB_hydrolase_fold"/>
</dbReference>
<dbReference type="EMBL" id="JBEPBX010000030">
    <property type="protein sequence ID" value="MER6616947.1"/>
    <property type="molecule type" value="Genomic_DNA"/>
</dbReference>
<keyword evidence="3" id="KW-1185">Reference proteome</keyword>
<evidence type="ECO:0000313" key="2">
    <source>
        <dbReference type="EMBL" id="MER6616947.1"/>
    </source>
</evidence>
<evidence type="ECO:0000259" key="1">
    <source>
        <dbReference type="Pfam" id="PF20408"/>
    </source>
</evidence>
<dbReference type="Gene3D" id="3.40.50.1820">
    <property type="entry name" value="alpha/beta hydrolase"/>
    <property type="match status" value="1"/>
</dbReference>
<accession>A0ABV1V1W2</accession>
<proteinExistence type="predicted"/>
<evidence type="ECO:0000313" key="3">
    <source>
        <dbReference type="Proteomes" id="UP001445472"/>
    </source>
</evidence>
<comment type="caution">
    <text evidence="2">The sequence shown here is derived from an EMBL/GenBank/DDBJ whole genome shotgun (WGS) entry which is preliminary data.</text>
</comment>
<name>A0ABV1V1W2_9ACTN</name>
<protein>
    <submittedName>
        <fullName evidence="2">Alpha/beta fold hydrolase</fullName>
    </submittedName>
</protein>